<evidence type="ECO:0000313" key="16">
    <source>
        <dbReference type="EMBL" id="MDA5194465.1"/>
    </source>
</evidence>
<dbReference type="AlphaFoldDB" id="A0A9X3TYV0"/>
<keyword evidence="2 11" id="KW-0813">Transport</keyword>
<evidence type="ECO:0000256" key="1">
    <source>
        <dbReference type="ARBA" id="ARBA00004571"/>
    </source>
</evidence>
<dbReference type="InterPro" id="IPR039426">
    <property type="entry name" value="TonB-dep_rcpt-like"/>
</dbReference>
<evidence type="ECO:0000256" key="12">
    <source>
        <dbReference type="RuleBase" id="RU003357"/>
    </source>
</evidence>
<evidence type="ECO:0000256" key="3">
    <source>
        <dbReference type="ARBA" id="ARBA00022452"/>
    </source>
</evidence>
<evidence type="ECO:0000259" key="15">
    <source>
        <dbReference type="Pfam" id="PF07715"/>
    </source>
</evidence>
<dbReference type="Pfam" id="PF07715">
    <property type="entry name" value="Plug"/>
    <property type="match status" value="1"/>
</dbReference>
<comment type="similarity">
    <text evidence="11 12">Belongs to the TonB-dependent receptor family.</text>
</comment>
<dbReference type="InterPro" id="IPR012910">
    <property type="entry name" value="Plug_dom"/>
</dbReference>
<comment type="caution">
    <text evidence="16">The sequence shown here is derived from an EMBL/GenBank/DDBJ whole genome shotgun (WGS) entry which is preliminary data.</text>
</comment>
<dbReference type="InterPro" id="IPR000531">
    <property type="entry name" value="Beta-barrel_TonB"/>
</dbReference>
<evidence type="ECO:0000256" key="5">
    <source>
        <dbReference type="ARBA" id="ARBA00022692"/>
    </source>
</evidence>
<keyword evidence="6" id="KW-0408">Iron</keyword>
<proteinExistence type="inferred from homology"/>
<keyword evidence="5 11" id="KW-0812">Transmembrane</keyword>
<dbReference type="Gene3D" id="2.40.170.20">
    <property type="entry name" value="TonB-dependent receptor, beta-barrel domain"/>
    <property type="match status" value="1"/>
</dbReference>
<evidence type="ECO:0000259" key="14">
    <source>
        <dbReference type="Pfam" id="PF00593"/>
    </source>
</evidence>
<keyword evidence="8 12" id="KW-0798">TonB box</keyword>
<reference evidence="16" key="2">
    <citation type="journal article" date="2023" name="Syst. Appl. Microbiol.">
        <title>Govania unica gen. nov., sp. nov., a rare biosphere bacterium that represents a novel family in the class Alphaproteobacteria.</title>
        <authorList>
            <person name="Vandamme P."/>
            <person name="Peeters C."/>
            <person name="Hettiarachchi A."/>
            <person name="Cnockaert M."/>
            <person name="Carlier A."/>
        </authorList>
    </citation>
    <scope>NUCLEOTIDE SEQUENCE</scope>
    <source>
        <strain evidence="16">LMG 31809</strain>
    </source>
</reference>
<protein>
    <submittedName>
        <fullName evidence="16">TonB-dependent receptor</fullName>
    </submittedName>
</protein>
<keyword evidence="3 11" id="KW-1134">Transmembrane beta strand</keyword>
<evidence type="ECO:0000256" key="4">
    <source>
        <dbReference type="ARBA" id="ARBA00022496"/>
    </source>
</evidence>
<evidence type="ECO:0000256" key="10">
    <source>
        <dbReference type="ARBA" id="ARBA00023237"/>
    </source>
</evidence>
<keyword evidence="16" id="KW-0675">Receptor</keyword>
<feature type="chain" id="PRO_5040792236" evidence="13">
    <location>
        <begin position="28"/>
        <end position="763"/>
    </location>
</feature>
<evidence type="ECO:0000256" key="2">
    <source>
        <dbReference type="ARBA" id="ARBA00022448"/>
    </source>
</evidence>
<organism evidence="16 17">
    <name type="scientific">Govanella unica</name>
    <dbReference type="NCBI Taxonomy" id="2975056"/>
    <lineage>
        <taxon>Bacteria</taxon>
        <taxon>Pseudomonadati</taxon>
        <taxon>Pseudomonadota</taxon>
        <taxon>Alphaproteobacteria</taxon>
        <taxon>Emcibacterales</taxon>
        <taxon>Govanellaceae</taxon>
        <taxon>Govanella</taxon>
    </lineage>
</organism>
<comment type="subcellular location">
    <subcellularLocation>
        <location evidence="1 11">Cell outer membrane</location>
        <topology evidence="1 11">Multi-pass membrane protein</topology>
    </subcellularLocation>
</comment>
<reference evidence="16" key="1">
    <citation type="submission" date="2022-08" db="EMBL/GenBank/DDBJ databases">
        <authorList>
            <person name="Vandamme P."/>
            <person name="Hettiarachchi A."/>
            <person name="Peeters C."/>
            <person name="Cnockaert M."/>
            <person name="Carlier A."/>
        </authorList>
    </citation>
    <scope>NUCLEOTIDE SEQUENCE</scope>
    <source>
        <strain evidence="16">LMG 31809</strain>
    </source>
</reference>
<keyword evidence="9 11" id="KW-0472">Membrane</keyword>
<dbReference type="GO" id="GO:0009279">
    <property type="term" value="C:cell outer membrane"/>
    <property type="evidence" value="ECO:0007669"/>
    <property type="project" value="UniProtKB-SubCell"/>
</dbReference>
<keyword evidence="10 11" id="KW-0998">Cell outer membrane</keyword>
<evidence type="ECO:0000256" key="9">
    <source>
        <dbReference type="ARBA" id="ARBA00023136"/>
    </source>
</evidence>
<evidence type="ECO:0000256" key="13">
    <source>
        <dbReference type="SAM" id="SignalP"/>
    </source>
</evidence>
<dbReference type="PANTHER" id="PTHR32552">
    <property type="entry name" value="FERRICHROME IRON RECEPTOR-RELATED"/>
    <property type="match status" value="1"/>
</dbReference>
<evidence type="ECO:0000256" key="6">
    <source>
        <dbReference type="ARBA" id="ARBA00023004"/>
    </source>
</evidence>
<feature type="signal peptide" evidence="13">
    <location>
        <begin position="1"/>
        <end position="27"/>
    </location>
</feature>
<dbReference type="GO" id="GO:0006826">
    <property type="term" value="P:iron ion transport"/>
    <property type="evidence" value="ECO:0007669"/>
    <property type="project" value="UniProtKB-KW"/>
</dbReference>
<keyword evidence="4" id="KW-0410">Iron transport</keyword>
<evidence type="ECO:0000313" key="17">
    <source>
        <dbReference type="Proteomes" id="UP001141619"/>
    </source>
</evidence>
<keyword evidence="13" id="KW-0732">Signal</keyword>
<feature type="domain" description="TonB-dependent receptor plug" evidence="15">
    <location>
        <begin position="53"/>
        <end position="157"/>
    </location>
</feature>
<dbReference type="InterPro" id="IPR036942">
    <property type="entry name" value="Beta-barrel_TonB_sf"/>
</dbReference>
<name>A0A9X3TYV0_9PROT</name>
<evidence type="ECO:0000256" key="8">
    <source>
        <dbReference type="ARBA" id="ARBA00023077"/>
    </source>
</evidence>
<dbReference type="Pfam" id="PF00593">
    <property type="entry name" value="TonB_dep_Rec_b-barrel"/>
    <property type="match status" value="1"/>
</dbReference>
<accession>A0A9X3TYV0</accession>
<feature type="domain" description="TonB-dependent receptor-like beta-barrel" evidence="14">
    <location>
        <begin position="256"/>
        <end position="724"/>
    </location>
</feature>
<evidence type="ECO:0000256" key="7">
    <source>
        <dbReference type="ARBA" id="ARBA00023065"/>
    </source>
</evidence>
<dbReference type="Proteomes" id="UP001141619">
    <property type="component" value="Unassembled WGS sequence"/>
</dbReference>
<dbReference type="PROSITE" id="PS52016">
    <property type="entry name" value="TONB_DEPENDENT_REC_3"/>
    <property type="match status" value="1"/>
</dbReference>
<dbReference type="SUPFAM" id="SSF56935">
    <property type="entry name" value="Porins"/>
    <property type="match status" value="1"/>
</dbReference>
<evidence type="ECO:0000256" key="11">
    <source>
        <dbReference type="PROSITE-ProRule" id="PRU01360"/>
    </source>
</evidence>
<dbReference type="EMBL" id="JANWOI010000004">
    <property type="protein sequence ID" value="MDA5194465.1"/>
    <property type="molecule type" value="Genomic_DNA"/>
</dbReference>
<gene>
    <name evidence="16" type="ORF">NYP16_10930</name>
</gene>
<keyword evidence="7" id="KW-0406">Ion transport</keyword>
<dbReference type="CDD" id="cd01347">
    <property type="entry name" value="ligand_gated_channel"/>
    <property type="match status" value="1"/>
</dbReference>
<dbReference type="PANTHER" id="PTHR32552:SF81">
    <property type="entry name" value="TONB-DEPENDENT OUTER MEMBRANE RECEPTOR"/>
    <property type="match status" value="1"/>
</dbReference>
<sequence>MTRSNLLKILLGTSCAVAAYGVTPVMAQGNSAALSEPLEEIVVTSRRRDERLVDVPIAVSVFNAATIERAGITRAADFLALTPNVQFIQTTNVGESQVHIRGIIQPRDAEPPFAYVVDGVLVPNPSAFNGELVDIDQIEVIKGPIGSIYGRNAVGGAILVSTKKPGNEFEGKVKGSYEVEGQEWSVNGFVSGPVVKDKLYARLTAGYLDRKGYYDNVTLHEKEDPFREGQVRGRVVWDATDNIQFDFSGGYAKVKGYAFNFNNQTAGTPGFRDGVDINDTSIQNAGNVRSFNNQKRYDATAKMDWNSEYGTLSIYGAYHKLNEDMGGEGAVDLALFGFYPSFSPVNFFIDPTLYEGYGPTPRDGTQYQARNQTDKSAEIRFTSPGDKRLRYIAGAYYIVFDRAIILNRADDMGNGVVVANPLGDPVTNPVTALTWTDNHNKAYALFGQLAFDITEKVELSAAARWDKEERGTTNLTPANYVTLAGDSGRKRNANFSKVQPRVSLRYKPTEDTSFYATYGEGFRSGGFNPLGSRFNIINIDGVTNTTVQDAFDKETSKSMELGFKASLLDHRFSINGAAFASTVHNAQYFQFFPFSLSRVISIVDKNQIWGFEFDVNARVTDGLNLFGGFGYLHSTIKANAENPETIGNSMPFTPEYNVILGAQYSKPITDGINGVVRVEYTRTGPLYYDTLNTPGTRRDALNLVNARLGVEGETWTATLWSRNLFNKHYNVDGVVLVVPNVTVFDFVTKGAPRTFGLEVAYKF</sequence>
<keyword evidence="17" id="KW-1185">Reference proteome</keyword>
<dbReference type="RefSeq" id="WP_274944170.1">
    <property type="nucleotide sequence ID" value="NZ_JANWOI010000004.1"/>
</dbReference>